<evidence type="ECO:0000256" key="3">
    <source>
        <dbReference type="ARBA" id="ARBA00023157"/>
    </source>
</evidence>
<dbReference type="EMBL" id="JXXN02000186">
    <property type="protein sequence ID" value="THD28300.1"/>
    <property type="molecule type" value="Genomic_DNA"/>
</dbReference>
<dbReference type="PANTHER" id="PTHR11640">
    <property type="entry name" value="NEPHRIN"/>
    <property type="match status" value="1"/>
</dbReference>
<evidence type="ECO:0000256" key="4">
    <source>
        <dbReference type="ARBA" id="ARBA00023180"/>
    </source>
</evidence>
<feature type="compositionally biased region" description="Polar residues" evidence="6">
    <location>
        <begin position="469"/>
        <end position="481"/>
    </location>
</feature>
<dbReference type="InterPro" id="IPR013783">
    <property type="entry name" value="Ig-like_fold"/>
</dbReference>
<dbReference type="PANTHER" id="PTHR11640:SF31">
    <property type="entry name" value="IRREGULAR CHIASM C-ROUGHEST PROTEIN-RELATED"/>
    <property type="match status" value="1"/>
</dbReference>
<evidence type="ECO:0000256" key="1">
    <source>
        <dbReference type="ARBA" id="ARBA00004479"/>
    </source>
</evidence>
<dbReference type="InterPro" id="IPR051275">
    <property type="entry name" value="Cell_adhesion_signaling"/>
</dbReference>
<feature type="compositionally biased region" description="Basic and acidic residues" evidence="6">
    <location>
        <begin position="830"/>
        <end position="844"/>
    </location>
</feature>
<dbReference type="SMART" id="SM00409">
    <property type="entry name" value="IG"/>
    <property type="match status" value="2"/>
</dbReference>
<feature type="region of interest" description="Disordered" evidence="6">
    <location>
        <begin position="469"/>
        <end position="490"/>
    </location>
</feature>
<keyword evidence="7" id="KW-0812">Transmembrane</keyword>
<dbReference type="InterPro" id="IPR003599">
    <property type="entry name" value="Ig_sub"/>
</dbReference>
<proteinExistence type="predicted"/>
<name>A0A4E0S3Y0_FASHE</name>
<keyword evidence="2 7" id="KW-0472">Membrane</keyword>
<reference evidence="9" key="1">
    <citation type="submission" date="2019-03" db="EMBL/GenBank/DDBJ databases">
        <title>Improved annotation for the trematode Fasciola hepatica.</title>
        <authorList>
            <person name="Choi Y.-J."/>
            <person name="Martin J."/>
            <person name="Mitreva M."/>
        </authorList>
    </citation>
    <scope>NUCLEOTIDE SEQUENCE [LARGE SCALE GENOMIC DNA]</scope>
</reference>
<dbReference type="InterPro" id="IPR036179">
    <property type="entry name" value="Ig-like_dom_sf"/>
</dbReference>
<feature type="transmembrane region" description="Helical" evidence="7">
    <location>
        <begin position="907"/>
        <end position="928"/>
    </location>
</feature>
<protein>
    <recommendedName>
        <fullName evidence="8">Ig-like domain-containing protein</fullName>
    </recommendedName>
</protein>
<keyword evidence="3" id="KW-1015">Disulfide bond</keyword>
<organism evidence="9 10">
    <name type="scientific">Fasciola hepatica</name>
    <name type="common">Liver fluke</name>
    <dbReference type="NCBI Taxonomy" id="6192"/>
    <lineage>
        <taxon>Eukaryota</taxon>
        <taxon>Metazoa</taxon>
        <taxon>Spiralia</taxon>
        <taxon>Lophotrochozoa</taxon>
        <taxon>Platyhelminthes</taxon>
        <taxon>Trematoda</taxon>
        <taxon>Digenea</taxon>
        <taxon>Plagiorchiida</taxon>
        <taxon>Echinostomata</taxon>
        <taxon>Echinostomatoidea</taxon>
        <taxon>Fasciolidae</taxon>
        <taxon>Fasciola</taxon>
    </lineage>
</organism>
<dbReference type="Gene3D" id="2.60.40.10">
    <property type="entry name" value="Immunoglobulins"/>
    <property type="match status" value="2"/>
</dbReference>
<dbReference type="Proteomes" id="UP000230066">
    <property type="component" value="Unassembled WGS sequence"/>
</dbReference>
<comment type="caution">
    <text evidence="9">The sequence shown here is derived from an EMBL/GenBank/DDBJ whole genome shotgun (WGS) entry which is preliminary data.</text>
</comment>
<dbReference type="PROSITE" id="PS50835">
    <property type="entry name" value="IG_LIKE"/>
    <property type="match status" value="2"/>
</dbReference>
<dbReference type="GO" id="GO:0098609">
    <property type="term" value="P:cell-cell adhesion"/>
    <property type="evidence" value="ECO:0007669"/>
    <property type="project" value="TreeGrafter"/>
</dbReference>
<feature type="domain" description="Ig-like" evidence="8">
    <location>
        <begin position="9"/>
        <end position="150"/>
    </location>
</feature>
<feature type="domain" description="Ig-like" evidence="8">
    <location>
        <begin position="760"/>
        <end position="899"/>
    </location>
</feature>
<evidence type="ECO:0000313" key="10">
    <source>
        <dbReference type="Proteomes" id="UP000230066"/>
    </source>
</evidence>
<dbReference type="InterPro" id="IPR007110">
    <property type="entry name" value="Ig-like_dom"/>
</dbReference>
<evidence type="ECO:0000256" key="6">
    <source>
        <dbReference type="SAM" id="MobiDB-lite"/>
    </source>
</evidence>
<comment type="subcellular location">
    <subcellularLocation>
        <location evidence="1">Membrane</location>
        <topology evidence="1">Single-pass type I membrane protein</topology>
    </subcellularLocation>
</comment>
<keyword evidence="4" id="KW-0325">Glycoprotein</keyword>
<sequence length="1191" mass="133915">MGTVQQFLPVVLTTDVTLLESLHYLDIHGPQHTRVRLNGSILLRCRVTFVIVNRTHVSSGSNVSFHPNLTWYGIAPGSVEPHIPLVIQWVKDGFGYDQDTLEHTFNGRYSIAGSKEEGIYDLLITRVQLEDEGEYACQASVLTNTSSVLSIPSLNSKFTKSKGADLTEKTTAFPMSLIKSEAAHVAVIVPPSELYLEISTQFVSGYVDQITGQKFYSETTADRNRSAIWIRRHTPITFRCTADPSRPVTRIQWYLNDCPLPAEKDTNLENRDQQECEKLLAQLLDPQVVVNSTINLVPFQSVSTKNRPLPTNGLSQSQSPAEEMRNATDLMLSSTASTLQFTLIGTSFDTIQLRCDIANAQELSSGSNMAQPRADLKTGIVKNSESLDSSARSTYMNGIPRAQKIDINIHYVDEVRIELVDTSSTDTSIVEFHPVRFRCYPTRRNPKDMELSYKWSIFPKAFDTKLSSTEPYVSGTPTGTAPTHPVSDHPTIPHRRATHSKPALFSPTSRTFDVNASWLELLPTRETNGQILSCTVQSELPDNYYYRATADEQSQRMSEKVSGPIRTKSLHARSEMGSDHLASATGTLVLNVLYGPRIAGDAVQFVDVQPPTTNWPVRDRLSQVTRFPSIVHVDELYPQVVWLNCSTDSNPKATVTWYRVKSTGQPPQLHGHGERLAVNLYRDSMPPRLDRKWKPVQSDHRHPMLSTTSGVYPTPWQSGYPGPRIWSDWLLHQLINFTCIARVPGFPQQSAIRLIGQAGPPLVTGSSPVYAALGSSAVIDCDIRGLPKPNEENIRWRFQFISGQPHSEVVESQKQLQQIQESRRLGRSSRQKEHNQPRDQHPHWHVRKTDVPLGWISQLTIDSVEPGHYGLYNCSATSPFGTGWQLFVLNQAPTEDPISGQITMEHLAQLLTILLLISIAAVLAYLIWFRQRIKFRYKCPPCCPQTGSKIRGSYLRSLFFELRQRSKSEISQTGFQISPQSYHIVNRFDMEISSVEPYIITNPMLHKYNRNIPSKSVGDCAPLSLEHSTGTGKSMPAKRYHRPLQSRQSLISHLDQFQTELYAPSTMNDRRLRRTNTQRRNPFSDDYDVVGDSVLLHSLPRSIQPCSPYLHADQEHILVSSQHLSEMTELPVSARISRLHGLNQTSHSAERRMPALVHSPHCPRLARIPDCSAALVDINNSCEQHSGENID</sequence>
<evidence type="ECO:0000313" key="9">
    <source>
        <dbReference type="EMBL" id="THD28300.1"/>
    </source>
</evidence>
<keyword evidence="5" id="KW-0393">Immunoglobulin domain</keyword>
<evidence type="ECO:0000256" key="7">
    <source>
        <dbReference type="SAM" id="Phobius"/>
    </source>
</evidence>
<dbReference type="GO" id="GO:0005911">
    <property type="term" value="C:cell-cell junction"/>
    <property type="evidence" value="ECO:0007669"/>
    <property type="project" value="TreeGrafter"/>
</dbReference>
<keyword evidence="7" id="KW-1133">Transmembrane helix</keyword>
<dbReference type="AlphaFoldDB" id="A0A4E0S3Y0"/>
<gene>
    <name evidence="9" type="ORF">D915_000894</name>
</gene>
<dbReference type="InterPro" id="IPR003598">
    <property type="entry name" value="Ig_sub2"/>
</dbReference>
<dbReference type="GO" id="GO:0005886">
    <property type="term" value="C:plasma membrane"/>
    <property type="evidence" value="ECO:0007669"/>
    <property type="project" value="TreeGrafter"/>
</dbReference>
<accession>A0A4E0S3Y0</accession>
<feature type="region of interest" description="Disordered" evidence="6">
    <location>
        <begin position="820"/>
        <end position="844"/>
    </location>
</feature>
<dbReference type="GO" id="GO:0050839">
    <property type="term" value="F:cell adhesion molecule binding"/>
    <property type="evidence" value="ECO:0007669"/>
    <property type="project" value="TreeGrafter"/>
</dbReference>
<evidence type="ECO:0000259" key="8">
    <source>
        <dbReference type="PROSITE" id="PS50835"/>
    </source>
</evidence>
<evidence type="ECO:0000256" key="2">
    <source>
        <dbReference type="ARBA" id="ARBA00023136"/>
    </source>
</evidence>
<evidence type="ECO:0000256" key="5">
    <source>
        <dbReference type="ARBA" id="ARBA00023319"/>
    </source>
</evidence>
<keyword evidence="10" id="KW-1185">Reference proteome</keyword>
<dbReference type="SUPFAM" id="SSF48726">
    <property type="entry name" value="Immunoglobulin"/>
    <property type="match status" value="2"/>
</dbReference>
<dbReference type="SMART" id="SM00408">
    <property type="entry name" value="IGc2"/>
    <property type="match status" value="2"/>
</dbReference>